<keyword evidence="1" id="KW-0812">Transmembrane</keyword>
<proteinExistence type="predicted"/>
<feature type="transmembrane region" description="Helical" evidence="1">
    <location>
        <begin position="12"/>
        <end position="32"/>
    </location>
</feature>
<sequence>MMGGLLKKPVLLGIVIGILFLILCAFIPIPMYDGILHYDHELVHIQTESNIALSYYFGIGLERTRANGILPTRFELKPIGYVLLVLIHVGLPALIAIRFKMSNARKAYAEASAKKQEIENSSK</sequence>
<name>A0A556MY69_9FLAO</name>
<dbReference type="Proteomes" id="UP000316008">
    <property type="component" value="Unassembled WGS sequence"/>
</dbReference>
<gene>
    <name evidence="2" type="ORF">FO442_09695</name>
</gene>
<evidence type="ECO:0000256" key="1">
    <source>
        <dbReference type="SAM" id="Phobius"/>
    </source>
</evidence>
<dbReference type="AlphaFoldDB" id="A0A556MY69"/>
<accession>A0A556MY69</accession>
<dbReference type="EMBL" id="VLPL01000004">
    <property type="protein sequence ID" value="TSJ44861.1"/>
    <property type="molecule type" value="Genomic_DNA"/>
</dbReference>
<dbReference type="RefSeq" id="WP_144332974.1">
    <property type="nucleotide sequence ID" value="NZ_VLPL01000004.1"/>
</dbReference>
<comment type="caution">
    <text evidence="2">The sequence shown here is derived from an EMBL/GenBank/DDBJ whole genome shotgun (WGS) entry which is preliminary data.</text>
</comment>
<keyword evidence="1" id="KW-0472">Membrane</keyword>
<dbReference type="OrthoDB" id="9847272at2"/>
<protein>
    <submittedName>
        <fullName evidence="2">Uncharacterized protein</fullName>
    </submittedName>
</protein>
<keyword evidence="1" id="KW-1133">Transmembrane helix</keyword>
<organism evidence="2 3">
    <name type="scientific">Fluviicola chungangensis</name>
    <dbReference type="NCBI Taxonomy" id="2597671"/>
    <lineage>
        <taxon>Bacteria</taxon>
        <taxon>Pseudomonadati</taxon>
        <taxon>Bacteroidota</taxon>
        <taxon>Flavobacteriia</taxon>
        <taxon>Flavobacteriales</taxon>
        <taxon>Crocinitomicaceae</taxon>
        <taxon>Fluviicola</taxon>
    </lineage>
</organism>
<keyword evidence="3" id="KW-1185">Reference proteome</keyword>
<evidence type="ECO:0000313" key="3">
    <source>
        <dbReference type="Proteomes" id="UP000316008"/>
    </source>
</evidence>
<evidence type="ECO:0000313" key="2">
    <source>
        <dbReference type="EMBL" id="TSJ44861.1"/>
    </source>
</evidence>
<feature type="transmembrane region" description="Helical" evidence="1">
    <location>
        <begin position="79"/>
        <end position="97"/>
    </location>
</feature>
<reference evidence="2 3" key="1">
    <citation type="submission" date="2019-07" db="EMBL/GenBank/DDBJ databases">
        <authorList>
            <person name="Huq M.A."/>
        </authorList>
    </citation>
    <scope>NUCLEOTIDE SEQUENCE [LARGE SCALE GENOMIC DNA]</scope>
    <source>
        <strain evidence="2 3">MAH-3</strain>
    </source>
</reference>